<evidence type="ECO:0000313" key="2">
    <source>
        <dbReference type="EMBL" id="THD71581.1"/>
    </source>
</evidence>
<evidence type="ECO:0000313" key="3">
    <source>
        <dbReference type="Proteomes" id="UP000306113"/>
    </source>
</evidence>
<sequence length="198" mass="20950">MTLGVPEAPLSCYMLFFAFRDNAGGMVFTGIKLIVAATVAIGLAIPLLNALIDAPMGRVLAIAAFTLGGMFLSQVSKLGPLAGTMGFVFAFALTLVDVIPIPELLTRGMAWMWVVIALPMFVMAVVAALIAPCPVDLSQAQIQRLRSAANHPHSPKARALLDEGLENSAVYIRFASLMGQTRGAASLTLAALQRRPDL</sequence>
<dbReference type="RefSeq" id="WP_136340537.1">
    <property type="nucleotide sequence ID" value="NZ_SSMD01000011.1"/>
</dbReference>
<feature type="transmembrane region" description="Helical" evidence="1">
    <location>
        <begin position="81"/>
        <end position="99"/>
    </location>
</feature>
<keyword evidence="3" id="KW-1185">Reference proteome</keyword>
<dbReference type="AlphaFoldDB" id="A0A4S3M5T2"/>
<feature type="transmembrane region" description="Helical" evidence="1">
    <location>
        <begin position="111"/>
        <end position="131"/>
    </location>
</feature>
<proteinExistence type="predicted"/>
<protein>
    <submittedName>
        <fullName evidence="2">Uncharacterized protein</fullName>
    </submittedName>
</protein>
<keyword evidence="1" id="KW-1133">Transmembrane helix</keyword>
<feature type="transmembrane region" description="Helical" evidence="1">
    <location>
        <begin position="57"/>
        <end position="75"/>
    </location>
</feature>
<reference evidence="2 3" key="1">
    <citation type="submission" date="2019-04" db="EMBL/GenBank/DDBJ databases">
        <title>Draft genome sequence of Youngimonas vesicularis.</title>
        <authorList>
            <person name="Hameed A."/>
        </authorList>
    </citation>
    <scope>NUCLEOTIDE SEQUENCE [LARGE SCALE GENOMIC DNA]</scope>
    <source>
        <strain evidence="2 3">CC-AMW-E</strain>
    </source>
</reference>
<feature type="transmembrane region" description="Helical" evidence="1">
    <location>
        <begin position="23"/>
        <end position="45"/>
    </location>
</feature>
<evidence type="ECO:0000256" key="1">
    <source>
        <dbReference type="SAM" id="Phobius"/>
    </source>
</evidence>
<dbReference type="OrthoDB" id="105720at2"/>
<name>A0A4S3M5T2_9RHOB</name>
<dbReference type="Proteomes" id="UP000306113">
    <property type="component" value="Unassembled WGS sequence"/>
</dbReference>
<accession>A0A4S3M5T2</accession>
<comment type="caution">
    <text evidence="2">The sequence shown here is derived from an EMBL/GenBank/DDBJ whole genome shotgun (WGS) entry which is preliminary data.</text>
</comment>
<organism evidence="2 3">
    <name type="scientific">Thalassobius vesicularis</name>
    <dbReference type="NCBI Taxonomy" id="1294297"/>
    <lineage>
        <taxon>Bacteria</taxon>
        <taxon>Pseudomonadati</taxon>
        <taxon>Pseudomonadota</taxon>
        <taxon>Alphaproteobacteria</taxon>
        <taxon>Rhodobacterales</taxon>
        <taxon>Roseobacteraceae</taxon>
        <taxon>Thalassovita</taxon>
    </lineage>
</organism>
<keyword evidence="1" id="KW-0812">Transmembrane</keyword>
<keyword evidence="1" id="KW-0472">Membrane</keyword>
<dbReference type="EMBL" id="SSMD01000011">
    <property type="protein sequence ID" value="THD71581.1"/>
    <property type="molecule type" value="Genomic_DNA"/>
</dbReference>
<gene>
    <name evidence="2" type="ORF">E7681_17405</name>
</gene>